<evidence type="ECO:0000313" key="3">
    <source>
        <dbReference type="Proteomes" id="UP000664349"/>
    </source>
</evidence>
<dbReference type="InterPro" id="IPR015287">
    <property type="entry name" value="Colicin_D_immunity_dom"/>
</dbReference>
<comment type="caution">
    <text evidence="2">The sequence shown here is derived from an EMBL/GenBank/DDBJ whole genome shotgun (WGS) entry which is preliminary data.</text>
</comment>
<dbReference type="EMBL" id="JAFLRD010000002">
    <property type="protein sequence ID" value="MBO0414605.1"/>
    <property type="molecule type" value="Genomic_DNA"/>
</dbReference>
<evidence type="ECO:0000259" key="1">
    <source>
        <dbReference type="Pfam" id="PF09204"/>
    </source>
</evidence>
<dbReference type="Proteomes" id="UP000664349">
    <property type="component" value="Unassembled WGS sequence"/>
</dbReference>
<dbReference type="SUPFAM" id="SSF101125">
    <property type="entry name" value="Colicin D immunity protein"/>
    <property type="match status" value="1"/>
</dbReference>
<evidence type="ECO:0000313" key="2">
    <source>
        <dbReference type="EMBL" id="MBO0414605.1"/>
    </source>
</evidence>
<dbReference type="InterPro" id="IPR036471">
    <property type="entry name" value="Colicin_D_sf"/>
</dbReference>
<gene>
    <name evidence="2" type="ORF">J1C50_03700</name>
</gene>
<sequence length="89" mass="10533">MSMLMLRFAEAFVNERLSADEFVPAYMELWRLERDGGEILQDEFKVSECLSSIFCLADFYNPEIDREDYEFDEFSLRCKVADLIAELKK</sequence>
<keyword evidence="3" id="KW-1185">Reference proteome</keyword>
<proteinExistence type="predicted"/>
<protein>
    <recommendedName>
        <fullName evidence="1">Colicin D immunity protein domain-containing protein</fullName>
    </recommendedName>
</protein>
<dbReference type="Gene3D" id="1.20.120.650">
    <property type="entry name" value="Colicin D"/>
    <property type="match status" value="1"/>
</dbReference>
<accession>A0ABS3GJ13</accession>
<name>A0ABS3GJ13_9NEIS</name>
<dbReference type="Pfam" id="PF09204">
    <property type="entry name" value="Colicin_immun"/>
    <property type="match status" value="1"/>
</dbReference>
<dbReference type="RefSeq" id="WP_043592084.1">
    <property type="nucleotide sequence ID" value="NZ_JAEILV010000002.1"/>
</dbReference>
<reference evidence="2 3" key="1">
    <citation type="submission" date="2021-03" db="EMBL/GenBank/DDBJ databases">
        <title>First Case of infection caused by Chromobacterium haemolyticum derived from water in China.</title>
        <authorList>
            <person name="Chen J."/>
            <person name="Liu C."/>
        </authorList>
    </citation>
    <scope>NUCLEOTIDE SEQUENCE [LARGE SCALE GENOMIC DNA]</scope>
    <source>
        <strain evidence="2 3">WJ-5</strain>
    </source>
</reference>
<organism evidence="2 3">
    <name type="scientific">Chromobacterium haemolyticum</name>
    <dbReference type="NCBI Taxonomy" id="394935"/>
    <lineage>
        <taxon>Bacteria</taxon>
        <taxon>Pseudomonadati</taxon>
        <taxon>Pseudomonadota</taxon>
        <taxon>Betaproteobacteria</taxon>
        <taxon>Neisseriales</taxon>
        <taxon>Chromobacteriaceae</taxon>
        <taxon>Chromobacterium</taxon>
    </lineage>
</organism>
<feature type="domain" description="Colicin D immunity protein" evidence="1">
    <location>
        <begin position="1"/>
        <end position="87"/>
    </location>
</feature>